<keyword evidence="6 17" id="KW-0812">Transmembrane</keyword>
<dbReference type="InterPro" id="IPR004840">
    <property type="entry name" value="Amino_acid_permease_CS"/>
</dbReference>
<evidence type="ECO:0000256" key="2">
    <source>
        <dbReference type="ARBA" id="ARBA00008583"/>
    </source>
</evidence>
<feature type="transmembrane region" description="Helical" evidence="17">
    <location>
        <begin position="281"/>
        <end position="304"/>
    </location>
</feature>
<evidence type="ECO:0000256" key="1">
    <source>
        <dbReference type="ARBA" id="ARBA00004429"/>
    </source>
</evidence>
<evidence type="ECO:0000256" key="3">
    <source>
        <dbReference type="ARBA" id="ARBA00022448"/>
    </source>
</evidence>
<organism evidence="19 20">
    <name type="scientific">Dickeya dadantii (strain 3937)</name>
    <name type="common">Erwinia chrysanthemi (strain 3937)</name>
    <dbReference type="NCBI Taxonomy" id="198628"/>
    <lineage>
        <taxon>Bacteria</taxon>
        <taxon>Pseudomonadati</taxon>
        <taxon>Pseudomonadota</taxon>
        <taxon>Gammaproteobacteria</taxon>
        <taxon>Enterobacterales</taxon>
        <taxon>Pectobacteriaceae</taxon>
        <taxon>Dickeya</taxon>
    </lineage>
</organism>
<dbReference type="PANTHER" id="PTHR43495">
    <property type="entry name" value="GABA PERMEASE"/>
    <property type="match status" value="1"/>
</dbReference>
<dbReference type="GO" id="GO:0006865">
    <property type="term" value="P:amino acid transport"/>
    <property type="evidence" value="ECO:0007669"/>
    <property type="project" value="UniProtKB-KW"/>
</dbReference>
<dbReference type="PATRIC" id="fig|198628.6.peg.3765"/>
<dbReference type="PANTHER" id="PTHR43495:SF4">
    <property type="entry name" value="AROMATIC AMINO ACID TRANSPORT PROTEIN AROP"/>
    <property type="match status" value="1"/>
</dbReference>
<evidence type="ECO:0000256" key="10">
    <source>
        <dbReference type="ARBA" id="ARBA00037317"/>
    </source>
</evidence>
<evidence type="ECO:0000256" key="13">
    <source>
        <dbReference type="ARBA" id="ARBA00042267"/>
    </source>
</evidence>
<feature type="transmembrane region" description="Helical" evidence="17">
    <location>
        <begin position="126"/>
        <end position="143"/>
    </location>
</feature>
<dbReference type="Gene3D" id="1.20.1740.10">
    <property type="entry name" value="Amino acid/polyamine transporter I"/>
    <property type="match status" value="1"/>
</dbReference>
<evidence type="ECO:0000256" key="7">
    <source>
        <dbReference type="ARBA" id="ARBA00022970"/>
    </source>
</evidence>
<evidence type="ECO:0000256" key="11">
    <source>
        <dbReference type="ARBA" id="ARBA00040443"/>
    </source>
</evidence>
<feature type="transmembrane region" description="Helical" evidence="17">
    <location>
        <begin position="239"/>
        <end position="261"/>
    </location>
</feature>
<evidence type="ECO:0000256" key="6">
    <source>
        <dbReference type="ARBA" id="ARBA00022692"/>
    </source>
</evidence>
<evidence type="ECO:0000256" key="9">
    <source>
        <dbReference type="ARBA" id="ARBA00023136"/>
    </source>
</evidence>
<feature type="transmembrane region" description="Helical" evidence="17">
    <location>
        <begin position="426"/>
        <end position="444"/>
    </location>
</feature>
<name>E0SG54_DICD3</name>
<evidence type="ECO:0000313" key="19">
    <source>
        <dbReference type="EMBL" id="ADN00022.1"/>
    </source>
</evidence>
<reference evidence="19 20" key="1">
    <citation type="journal article" date="2011" name="J. Bacteriol.">
        <title>Genome sequence of the plant-pathogenic bacterium Dickeya dadantii 3937.</title>
        <authorList>
            <person name="Glasner J.D."/>
            <person name="Yang C.H."/>
            <person name="Reverchon S."/>
            <person name="Hugouvieux-Cotte-Pattat N."/>
            <person name="Condemine G."/>
            <person name="Bohin J.P."/>
            <person name="Van Gijsegem F."/>
            <person name="Yang S."/>
            <person name="Franza T."/>
            <person name="Expert D."/>
            <person name="Plunkett G. III"/>
            <person name="San Francisco M.J."/>
            <person name="Charkowski A.O."/>
            <person name="Py B."/>
            <person name="Bell K."/>
            <person name="Rauscher L."/>
            <person name="Rodriguez-Palenzuela P."/>
            <person name="Toussaint A."/>
            <person name="Holeva M.C."/>
            <person name="He S.Y."/>
            <person name="Douet V."/>
            <person name="Boccara M."/>
            <person name="Blanco C."/>
            <person name="Toth I."/>
            <person name="Anderson B.D."/>
            <person name="Biehl B.S."/>
            <person name="Mau B."/>
            <person name="Flynn S.M."/>
            <person name="Barras F."/>
            <person name="Lindeberg M."/>
            <person name="Birch P.R."/>
            <person name="Tsuyumu S."/>
            <person name="Shi X."/>
            <person name="Hibbing M."/>
            <person name="Yap M.N."/>
            <person name="Carpentier M."/>
            <person name="Dassa E."/>
            <person name="Umehara M."/>
            <person name="Kim J.F."/>
            <person name="Rusch M."/>
            <person name="Soni P."/>
            <person name="Mayhew G.F."/>
            <person name="Fouts D.E."/>
            <person name="Gill S.R."/>
            <person name="Blattner F.R."/>
            <person name="Keen N.T."/>
            <person name="Perna N.T."/>
        </authorList>
    </citation>
    <scope>NUCLEOTIDE SEQUENCE [LARGE SCALE GENOMIC DNA]</scope>
    <source>
        <strain evidence="19 20">3937</strain>
    </source>
</reference>
<feature type="transmembrane region" description="Helical" evidence="17">
    <location>
        <begin position="150"/>
        <end position="173"/>
    </location>
</feature>
<evidence type="ECO:0000256" key="8">
    <source>
        <dbReference type="ARBA" id="ARBA00022989"/>
    </source>
</evidence>
<dbReference type="EMBL" id="CP002038">
    <property type="protein sequence ID" value="ADN00022.1"/>
    <property type="molecule type" value="Genomic_DNA"/>
</dbReference>
<keyword evidence="20" id="KW-1185">Reference proteome</keyword>
<protein>
    <recommendedName>
        <fullName evidence="11">Aromatic amino acid transport protein AroP</fullName>
    </recommendedName>
    <alternativeName>
        <fullName evidence="12">Aromatic amino acid:H(+) symporter AroP</fullName>
    </alternativeName>
    <alternativeName>
        <fullName evidence="13">General aromatic amino acid permease</fullName>
    </alternativeName>
</protein>
<comment type="catalytic activity">
    <reaction evidence="16">
        <text>L-phenylalanine(in) + H(+)(in) = L-phenylalanine(out) + H(+)(out)</text>
        <dbReference type="Rhea" id="RHEA:28923"/>
        <dbReference type="ChEBI" id="CHEBI:15378"/>
        <dbReference type="ChEBI" id="CHEBI:58095"/>
    </reaction>
    <physiologicalReaction direction="right-to-left" evidence="16">
        <dbReference type="Rhea" id="RHEA:28925"/>
    </physiologicalReaction>
</comment>
<feature type="transmembrane region" description="Helical" evidence="17">
    <location>
        <begin position="359"/>
        <end position="378"/>
    </location>
</feature>
<dbReference type="KEGG" id="ddd:Dda3937_04205"/>
<comment type="catalytic activity">
    <reaction evidence="15">
        <text>L-tyrosine(in) + H(+)(in) = L-tyrosine(out) + H(+)(out)</text>
        <dbReference type="Rhea" id="RHEA:28875"/>
        <dbReference type="ChEBI" id="CHEBI:15378"/>
        <dbReference type="ChEBI" id="CHEBI:58315"/>
    </reaction>
    <physiologicalReaction direction="right-to-left" evidence="15">
        <dbReference type="Rhea" id="RHEA:28877"/>
    </physiologicalReaction>
</comment>
<dbReference type="AlphaFoldDB" id="E0SG54"/>
<dbReference type="InterPro" id="IPR004841">
    <property type="entry name" value="AA-permease/SLC12A_dom"/>
</dbReference>
<evidence type="ECO:0000256" key="16">
    <source>
        <dbReference type="ARBA" id="ARBA00048776"/>
    </source>
</evidence>
<dbReference type="RefSeq" id="WP_013319444.1">
    <property type="nucleotide sequence ID" value="NC_014500.1"/>
</dbReference>
<proteinExistence type="inferred from homology"/>
<feature type="transmembrane region" description="Helical" evidence="17">
    <location>
        <begin position="45"/>
        <end position="61"/>
    </location>
</feature>
<evidence type="ECO:0000256" key="5">
    <source>
        <dbReference type="ARBA" id="ARBA00022519"/>
    </source>
</evidence>
<feature type="transmembrane region" description="Helical" evidence="17">
    <location>
        <begin position="330"/>
        <end position="353"/>
    </location>
</feature>
<feature type="transmembrane region" description="Helical" evidence="17">
    <location>
        <begin position="193"/>
        <end position="218"/>
    </location>
</feature>
<evidence type="ECO:0000256" key="12">
    <source>
        <dbReference type="ARBA" id="ARBA00041728"/>
    </source>
</evidence>
<dbReference type="PIRSF" id="PIRSF006060">
    <property type="entry name" value="AA_transporter"/>
    <property type="match status" value="1"/>
</dbReference>
<keyword evidence="5" id="KW-0997">Cell inner membrane</keyword>
<dbReference type="Proteomes" id="UP000006859">
    <property type="component" value="Chromosome"/>
</dbReference>
<dbReference type="OrthoDB" id="5297508at2"/>
<evidence type="ECO:0000256" key="15">
    <source>
        <dbReference type="ARBA" id="ARBA00048727"/>
    </source>
</evidence>
<dbReference type="GO" id="GO:0005886">
    <property type="term" value="C:plasma membrane"/>
    <property type="evidence" value="ECO:0007669"/>
    <property type="project" value="UniProtKB-SubCell"/>
</dbReference>
<feature type="transmembrane region" description="Helical" evidence="17">
    <location>
        <begin position="98"/>
        <end position="120"/>
    </location>
</feature>
<dbReference type="GO" id="GO:0055085">
    <property type="term" value="P:transmembrane transport"/>
    <property type="evidence" value="ECO:0007669"/>
    <property type="project" value="InterPro"/>
</dbReference>
<accession>E0SG54</accession>
<evidence type="ECO:0000259" key="18">
    <source>
        <dbReference type="Pfam" id="PF00324"/>
    </source>
</evidence>
<keyword evidence="3" id="KW-0813">Transport</keyword>
<dbReference type="HOGENOM" id="CLU_007946_9_3_6"/>
<keyword evidence="9 17" id="KW-0472">Membrane</keyword>
<gene>
    <name evidence="19" type="primary">aroP</name>
    <name evidence="19" type="ordered locus">Dda3937_04205</name>
</gene>
<comment type="subcellular location">
    <subcellularLocation>
        <location evidence="1">Cell inner membrane</location>
        <topology evidence="1">Multi-pass membrane protein</topology>
    </subcellularLocation>
</comment>
<dbReference type="FunFam" id="1.20.1740.10:FF:000001">
    <property type="entry name" value="Amino acid permease"/>
    <property type="match status" value="1"/>
</dbReference>
<comment type="similarity">
    <text evidence="2">Belongs to the amino acid-polyamine-organocation (APC) superfamily. Amino acid transporter (AAT) (TC 2.A.3.1) family.</text>
</comment>
<keyword evidence="7" id="KW-0029">Amino-acid transport</keyword>
<evidence type="ECO:0000313" key="20">
    <source>
        <dbReference type="Proteomes" id="UP000006859"/>
    </source>
</evidence>
<evidence type="ECO:0000256" key="14">
    <source>
        <dbReference type="ARBA" id="ARBA00048394"/>
    </source>
</evidence>
<comment type="catalytic activity">
    <reaction evidence="14">
        <text>L-tryptophan(in) + H(+)(in) = L-tryptophan(out) + H(+)(out)</text>
        <dbReference type="Rhea" id="RHEA:28879"/>
        <dbReference type="ChEBI" id="CHEBI:15378"/>
        <dbReference type="ChEBI" id="CHEBI:57912"/>
    </reaction>
    <physiologicalReaction direction="right-to-left" evidence="14">
        <dbReference type="Rhea" id="RHEA:28881"/>
    </physiologicalReaction>
</comment>
<dbReference type="PROSITE" id="PS00218">
    <property type="entry name" value="AMINO_ACID_PERMEASE_1"/>
    <property type="match status" value="1"/>
</dbReference>
<feature type="transmembrane region" description="Helical" evidence="17">
    <location>
        <begin position="398"/>
        <end position="420"/>
    </location>
</feature>
<comment type="function">
    <text evidence="10">Permease that is involved in the active transport across the cytoplasmic membrane of all three aromatic amino acids, phenylalanine, tyrosine and tryptophan.</text>
</comment>
<sequence length="448" mass="48801">MQDQQDGTLQRGLKNRHIQLIALGGAVGTGLFLGIAQTIKMAGPSVLLGYAIGGLIAFFIMRQLGEMVVEEPVAGSFSHFAYKYWGNFAGFASGWNYWVLYVLVAMAELSAVGIYVQYWWPDIPTWVSAAVFFVLINAINLANVKMYGELEFWFAIIKVVAIVGMIAFGGWLLLSGHGGPEATVTNLWAQGGFFPNGVVGLVMAMAVIMFSFGGLELVGITAAEADKPEESIPRATNQVIYRILIFYIGSLTVLLSLYPWGKVVEGGSPFVMIFHALNSELVANILNIVVLTAALSVYNSCVYCNSRMLYGLAKQGNGPQSLLKVDRRGVPVVAIGISALATALCVLINYVLPGKAFELLMALVVSALVINWAMISLAHLKFRASKEREGVQTRFKALLFPFGNYLCLAFMAGILVIMYLTPGIQISVLLIPVWLAVLGIGYRFKKRR</sequence>
<dbReference type="Pfam" id="PF00324">
    <property type="entry name" value="AA_permease"/>
    <property type="match status" value="1"/>
</dbReference>
<evidence type="ECO:0000256" key="17">
    <source>
        <dbReference type="SAM" id="Phobius"/>
    </source>
</evidence>
<dbReference type="eggNOG" id="COG1113">
    <property type="taxonomic scope" value="Bacteria"/>
</dbReference>
<keyword evidence="4" id="KW-1003">Cell membrane</keyword>
<feature type="domain" description="Amino acid permease/ SLC12A" evidence="18">
    <location>
        <begin position="17"/>
        <end position="448"/>
    </location>
</feature>
<feature type="transmembrane region" description="Helical" evidence="17">
    <location>
        <begin position="20"/>
        <end position="39"/>
    </location>
</feature>
<keyword evidence="8 17" id="KW-1133">Transmembrane helix</keyword>
<evidence type="ECO:0000256" key="4">
    <source>
        <dbReference type="ARBA" id="ARBA00022475"/>
    </source>
</evidence>